<dbReference type="Pfam" id="PF02879">
    <property type="entry name" value="PGM_PMM_II"/>
    <property type="match status" value="1"/>
</dbReference>
<reference evidence="7 8" key="1">
    <citation type="journal article" date="2021" name="Comput. Struct. Biotechnol. J.">
        <title>De novo genome assembly of the potent medicinal plant Rehmannia glutinosa using nanopore technology.</title>
        <authorList>
            <person name="Ma L."/>
            <person name="Dong C."/>
            <person name="Song C."/>
            <person name="Wang X."/>
            <person name="Zheng X."/>
            <person name="Niu Y."/>
            <person name="Chen S."/>
            <person name="Feng W."/>
        </authorList>
    </citation>
    <scope>NUCLEOTIDE SEQUENCE [LARGE SCALE GENOMIC DNA]</scope>
    <source>
        <strain evidence="7">DH-2019</strain>
    </source>
</reference>
<comment type="caution">
    <text evidence="7">The sequence shown here is derived from an EMBL/GenBank/DDBJ whole genome shotgun (WGS) entry which is preliminary data.</text>
</comment>
<dbReference type="InterPro" id="IPR005841">
    <property type="entry name" value="Alpha-D-phosphohexomutase_SF"/>
</dbReference>
<dbReference type="Pfam" id="PF02880">
    <property type="entry name" value="PGM_PMM_III"/>
    <property type="match status" value="1"/>
</dbReference>
<comment type="catalytic activity">
    <reaction evidence="1">
        <text>alpha-D-glucose 1-phosphate = alpha-D-glucose 6-phosphate</text>
        <dbReference type="Rhea" id="RHEA:23536"/>
        <dbReference type="ChEBI" id="CHEBI:58225"/>
        <dbReference type="ChEBI" id="CHEBI:58601"/>
        <dbReference type="EC" id="5.4.2.2"/>
    </reaction>
</comment>
<organism evidence="7 8">
    <name type="scientific">Rehmannia glutinosa</name>
    <name type="common">Chinese foxglove</name>
    <dbReference type="NCBI Taxonomy" id="99300"/>
    <lineage>
        <taxon>Eukaryota</taxon>
        <taxon>Viridiplantae</taxon>
        <taxon>Streptophyta</taxon>
        <taxon>Embryophyta</taxon>
        <taxon>Tracheophyta</taxon>
        <taxon>Spermatophyta</taxon>
        <taxon>Magnoliopsida</taxon>
        <taxon>eudicotyledons</taxon>
        <taxon>Gunneridae</taxon>
        <taxon>Pentapetalae</taxon>
        <taxon>asterids</taxon>
        <taxon>lamiids</taxon>
        <taxon>Lamiales</taxon>
        <taxon>Orobanchaceae</taxon>
        <taxon>Rehmannieae</taxon>
        <taxon>Rehmannia</taxon>
    </lineage>
</organism>
<dbReference type="InterPro" id="IPR050060">
    <property type="entry name" value="Phosphoglucosamine_mutase"/>
</dbReference>
<dbReference type="InterPro" id="IPR016055">
    <property type="entry name" value="A-D-PHexomutase_a/b/a-I/II/III"/>
</dbReference>
<dbReference type="PANTHER" id="PTHR42946:SF2">
    <property type="entry name" value="PHOSPHOGLUCOMUTASE (ALPHA-D-GLUCOSE-1,6-BISPHOSPHATE-DEPENDENT)"/>
    <property type="match status" value="1"/>
</dbReference>
<protein>
    <recommendedName>
        <fullName evidence="3">phosphoglucomutase (alpha-D-glucose-1,6-bisphosphate-dependent)</fullName>
        <ecNumber evidence="3">5.4.2.2</ecNumber>
    </recommendedName>
</protein>
<gene>
    <name evidence="7" type="ORF">DH2020_020643</name>
</gene>
<name>A0ABR0WK87_REHGL</name>
<dbReference type="InterPro" id="IPR005845">
    <property type="entry name" value="A-D-PHexomutase_a/b/a-II"/>
</dbReference>
<dbReference type="EMBL" id="JABTTQ020000011">
    <property type="protein sequence ID" value="KAK6146774.1"/>
    <property type="molecule type" value="Genomic_DNA"/>
</dbReference>
<evidence type="ECO:0000259" key="5">
    <source>
        <dbReference type="Pfam" id="PF02879"/>
    </source>
</evidence>
<proteinExistence type="predicted"/>
<dbReference type="EC" id="5.4.2.2" evidence="3"/>
<keyword evidence="8" id="KW-1185">Reference proteome</keyword>
<evidence type="ECO:0000259" key="6">
    <source>
        <dbReference type="Pfam" id="PF02880"/>
    </source>
</evidence>
<feature type="domain" description="Alpha-D-phosphohexomutase alpha/beta/alpha" evidence="6">
    <location>
        <begin position="83"/>
        <end position="162"/>
    </location>
</feature>
<evidence type="ECO:0000313" key="7">
    <source>
        <dbReference type="EMBL" id="KAK6146774.1"/>
    </source>
</evidence>
<dbReference type="Gene3D" id="3.40.120.10">
    <property type="entry name" value="Alpha-D-Glucose-1,6-Bisphosphate, subunit A, domain 3"/>
    <property type="match status" value="3"/>
</dbReference>
<sequence length="325" mass="35842">MQIIVNAGNGSGGFFTWDVLDKLGADTFGSLHLNPDGMFPNHIPNPEDKTAMALTRAAVLENRADLGIVFDTDVDRSGVVDKQVTDARTSMALTRFIADRGGRHCLYRVGYRNVIDKGVQLNRDGVEAHLMMETSGHGALKENHFLDDGAYMVVKIIIEMVRMKLEGSDEGIGSLIKDLEEPLESVELRMNILSEPRFAKAKGVEAIEEFRNYLEQGRLEGWELDSCGDCWVSEGCLVDSNDTPAAIDAHMYRAKVSTAEHGEHGWIHLRQSIHNPNIAVNLQSTIPGGCQSMTRALRDKFLVASGLDKILDISQIDKYASNGKL</sequence>
<evidence type="ECO:0000313" key="8">
    <source>
        <dbReference type="Proteomes" id="UP001318860"/>
    </source>
</evidence>
<evidence type="ECO:0000256" key="4">
    <source>
        <dbReference type="ARBA" id="ARBA00022553"/>
    </source>
</evidence>
<accession>A0ABR0WK87</accession>
<comment type="cofactor">
    <cofactor evidence="2">
        <name>Mg(2+)</name>
        <dbReference type="ChEBI" id="CHEBI:18420"/>
    </cofactor>
</comment>
<dbReference type="SUPFAM" id="SSF53738">
    <property type="entry name" value="Phosphoglucomutase, first 3 domains"/>
    <property type="match status" value="2"/>
</dbReference>
<dbReference type="PRINTS" id="PR00509">
    <property type="entry name" value="PGMPMM"/>
</dbReference>
<evidence type="ECO:0000256" key="1">
    <source>
        <dbReference type="ARBA" id="ARBA00000443"/>
    </source>
</evidence>
<dbReference type="Proteomes" id="UP001318860">
    <property type="component" value="Unassembled WGS sequence"/>
</dbReference>
<dbReference type="InterPro" id="IPR005846">
    <property type="entry name" value="A-D-PHexomutase_a/b/a-III"/>
</dbReference>
<evidence type="ECO:0000256" key="3">
    <source>
        <dbReference type="ARBA" id="ARBA00012728"/>
    </source>
</evidence>
<evidence type="ECO:0000256" key="2">
    <source>
        <dbReference type="ARBA" id="ARBA00001946"/>
    </source>
</evidence>
<dbReference type="PANTHER" id="PTHR42946">
    <property type="entry name" value="PHOSPHOHEXOSE MUTASE"/>
    <property type="match status" value="1"/>
</dbReference>
<feature type="domain" description="Alpha-D-phosphohexomutase alpha/beta/alpha" evidence="5">
    <location>
        <begin position="2"/>
        <end position="82"/>
    </location>
</feature>
<keyword evidence="4" id="KW-0597">Phosphoprotein</keyword>